<dbReference type="InParanoid" id="A0A2K1JXX0"/>
<accession>A0A2K1JXX0</accession>
<dbReference type="AlphaFoldDB" id="A0A2K1JXX0"/>
<dbReference type="Gramene" id="Pp3c10_6115V3.1">
    <property type="protein sequence ID" value="PAC:32902617.CDS.1"/>
    <property type="gene ID" value="Pp3c10_6115"/>
</dbReference>
<evidence type="ECO:0000313" key="2">
    <source>
        <dbReference type="EnsemblPlants" id="PAC:32902617.CDS.1"/>
    </source>
</evidence>
<gene>
    <name evidence="1" type="ORF">PHYPA_013494</name>
</gene>
<evidence type="ECO:0000313" key="1">
    <source>
        <dbReference type="EMBL" id="PNR46375.1"/>
    </source>
</evidence>
<proteinExistence type="predicted"/>
<dbReference type="EMBL" id="ABEU02000010">
    <property type="protein sequence ID" value="PNR46375.1"/>
    <property type="molecule type" value="Genomic_DNA"/>
</dbReference>
<evidence type="ECO:0000313" key="3">
    <source>
        <dbReference type="Proteomes" id="UP000006727"/>
    </source>
</evidence>
<reference evidence="2" key="3">
    <citation type="submission" date="2020-12" db="UniProtKB">
        <authorList>
            <consortium name="EnsemblPlants"/>
        </authorList>
    </citation>
    <scope>IDENTIFICATION</scope>
</reference>
<reference evidence="1 3" key="2">
    <citation type="journal article" date="2018" name="Plant J.">
        <title>The Physcomitrella patens chromosome-scale assembly reveals moss genome structure and evolution.</title>
        <authorList>
            <person name="Lang D."/>
            <person name="Ullrich K.K."/>
            <person name="Murat F."/>
            <person name="Fuchs J."/>
            <person name="Jenkins J."/>
            <person name="Haas F.B."/>
            <person name="Piednoel M."/>
            <person name="Gundlach H."/>
            <person name="Van Bel M."/>
            <person name="Meyberg R."/>
            <person name="Vives C."/>
            <person name="Morata J."/>
            <person name="Symeonidi A."/>
            <person name="Hiss M."/>
            <person name="Muchero W."/>
            <person name="Kamisugi Y."/>
            <person name="Saleh O."/>
            <person name="Blanc G."/>
            <person name="Decker E.L."/>
            <person name="van Gessel N."/>
            <person name="Grimwood J."/>
            <person name="Hayes R.D."/>
            <person name="Graham S.W."/>
            <person name="Gunter L.E."/>
            <person name="McDaniel S.F."/>
            <person name="Hoernstein S.N.W."/>
            <person name="Larsson A."/>
            <person name="Li F.W."/>
            <person name="Perroud P.F."/>
            <person name="Phillips J."/>
            <person name="Ranjan P."/>
            <person name="Rokshar D.S."/>
            <person name="Rothfels C.J."/>
            <person name="Schneider L."/>
            <person name="Shu S."/>
            <person name="Stevenson D.W."/>
            <person name="Thummler F."/>
            <person name="Tillich M."/>
            <person name="Villarreal Aguilar J.C."/>
            <person name="Widiez T."/>
            <person name="Wong G.K."/>
            <person name="Wymore A."/>
            <person name="Zhang Y."/>
            <person name="Zimmer A.D."/>
            <person name="Quatrano R.S."/>
            <person name="Mayer K.F.X."/>
            <person name="Goodstein D."/>
            <person name="Casacuberta J.M."/>
            <person name="Vandepoele K."/>
            <person name="Reski R."/>
            <person name="Cuming A.C."/>
            <person name="Tuskan G.A."/>
            <person name="Maumus F."/>
            <person name="Salse J."/>
            <person name="Schmutz J."/>
            <person name="Rensing S.A."/>
        </authorList>
    </citation>
    <scope>NUCLEOTIDE SEQUENCE [LARGE SCALE GENOMIC DNA]</scope>
    <source>
        <strain evidence="2 3">cv. Gransden 2004</strain>
    </source>
</reference>
<protein>
    <submittedName>
        <fullName evidence="1 2">Uncharacterized protein</fullName>
    </submittedName>
</protein>
<sequence length="76" mass="8603">MIIFYYETRNTGQCERQDGTSAIVLRIAAYANSSSELQKIKITQITSEATTTPKKKRTTLTKYNQKTFTSTNTDNS</sequence>
<organism evidence="1">
    <name type="scientific">Physcomitrium patens</name>
    <name type="common">Spreading-leaved earth moss</name>
    <name type="synonym">Physcomitrella patens</name>
    <dbReference type="NCBI Taxonomy" id="3218"/>
    <lineage>
        <taxon>Eukaryota</taxon>
        <taxon>Viridiplantae</taxon>
        <taxon>Streptophyta</taxon>
        <taxon>Embryophyta</taxon>
        <taxon>Bryophyta</taxon>
        <taxon>Bryophytina</taxon>
        <taxon>Bryopsida</taxon>
        <taxon>Funariidae</taxon>
        <taxon>Funariales</taxon>
        <taxon>Funariaceae</taxon>
        <taxon>Physcomitrium</taxon>
    </lineage>
</organism>
<dbReference type="EnsemblPlants" id="Pp3c10_6115V3.1">
    <property type="protein sequence ID" value="PAC:32902617.CDS.1"/>
    <property type="gene ID" value="Pp3c10_6115"/>
</dbReference>
<dbReference type="Proteomes" id="UP000006727">
    <property type="component" value="Chromosome 10"/>
</dbReference>
<reference evidence="1 3" key="1">
    <citation type="journal article" date="2008" name="Science">
        <title>The Physcomitrella genome reveals evolutionary insights into the conquest of land by plants.</title>
        <authorList>
            <person name="Rensing S."/>
            <person name="Lang D."/>
            <person name="Zimmer A."/>
            <person name="Terry A."/>
            <person name="Salamov A."/>
            <person name="Shapiro H."/>
            <person name="Nishiyama T."/>
            <person name="Perroud P.-F."/>
            <person name="Lindquist E."/>
            <person name="Kamisugi Y."/>
            <person name="Tanahashi T."/>
            <person name="Sakakibara K."/>
            <person name="Fujita T."/>
            <person name="Oishi K."/>
            <person name="Shin-I T."/>
            <person name="Kuroki Y."/>
            <person name="Toyoda A."/>
            <person name="Suzuki Y."/>
            <person name="Hashimoto A."/>
            <person name="Yamaguchi K."/>
            <person name="Sugano A."/>
            <person name="Kohara Y."/>
            <person name="Fujiyama A."/>
            <person name="Anterola A."/>
            <person name="Aoki S."/>
            <person name="Ashton N."/>
            <person name="Barbazuk W.B."/>
            <person name="Barker E."/>
            <person name="Bennetzen J."/>
            <person name="Bezanilla M."/>
            <person name="Blankenship R."/>
            <person name="Cho S.H."/>
            <person name="Dutcher S."/>
            <person name="Estelle M."/>
            <person name="Fawcett J.A."/>
            <person name="Gundlach H."/>
            <person name="Hanada K."/>
            <person name="Heyl A."/>
            <person name="Hicks K.A."/>
            <person name="Hugh J."/>
            <person name="Lohr M."/>
            <person name="Mayer K."/>
            <person name="Melkozernov A."/>
            <person name="Murata T."/>
            <person name="Nelson D."/>
            <person name="Pils B."/>
            <person name="Prigge M."/>
            <person name="Reiss B."/>
            <person name="Renner T."/>
            <person name="Rombauts S."/>
            <person name="Rushton P."/>
            <person name="Sanderfoot A."/>
            <person name="Schween G."/>
            <person name="Shiu S.-H."/>
            <person name="Stueber K."/>
            <person name="Theodoulou F.L."/>
            <person name="Tu H."/>
            <person name="Van de Peer Y."/>
            <person name="Verrier P.J."/>
            <person name="Waters E."/>
            <person name="Wood A."/>
            <person name="Yang L."/>
            <person name="Cove D."/>
            <person name="Cuming A."/>
            <person name="Hasebe M."/>
            <person name="Lucas S."/>
            <person name="Mishler D.B."/>
            <person name="Reski R."/>
            <person name="Grigoriev I."/>
            <person name="Quatrano R.S."/>
            <person name="Boore J.L."/>
        </authorList>
    </citation>
    <scope>NUCLEOTIDE SEQUENCE [LARGE SCALE GENOMIC DNA]</scope>
    <source>
        <strain evidence="2 3">cv. Gransden 2004</strain>
    </source>
</reference>
<keyword evidence="3" id="KW-1185">Reference proteome</keyword>
<name>A0A2K1JXX0_PHYPA</name>